<evidence type="ECO:0000259" key="1">
    <source>
        <dbReference type="Pfam" id="PF13340"/>
    </source>
</evidence>
<dbReference type="EMBL" id="AP024702">
    <property type="protein sequence ID" value="BCX48000.1"/>
    <property type="molecule type" value="Genomic_DNA"/>
</dbReference>
<sequence length="123" mass="14236">MITDEIWEQIESALTKAKHSRAGAPPAMSDREFMEAVLYLNRTGCPWRDLPPELGYWHAVYMRFRRWQERGVWKRLWQEMQGGHFAGARELMMDSTTVRAHQHAAGAPKKTLPIRLSDALEGD</sequence>
<dbReference type="EMBL" id="AP024702">
    <property type="protein sequence ID" value="BCX46490.1"/>
    <property type="molecule type" value="Genomic_DNA"/>
</dbReference>
<protein>
    <submittedName>
        <fullName evidence="8">IS5 family transposase</fullName>
    </submittedName>
</protein>
<dbReference type="EMBL" id="AP024702">
    <property type="protein sequence ID" value="BCX48564.1"/>
    <property type="molecule type" value="Genomic_DNA"/>
</dbReference>
<evidence type="ECO:0000313" key="7">
    <source>
        <dbReference type="EMBL" id="BCX48908.1"/>
    </source>
</evidence>
<gene>
    <name evidence="2" type="ORF">HAHE_03980</name>
    <name evidence="3" type="ORF">HAHE_16880</name>
    <name evidence="4" type="ORF">HAHE_19080</name>
    <name evidence="5" type="ORF">HAHE_20990</name>
    <name evidence="6" type="ORF">HAHE_24720</name>
    <name evidence="7" type="ORF">HAHE_28160</name>
    <name evidence="8" type="ORF">HAHE_29080</name>
</gene>
<organism evidence="8 9">
    <name type="scientific">Haloferula helveola</name>
    <dbReference type="NCBI Taxonomy" id="490095"/>
    <lineage>
        <taxon>Bacteria</taxon>
        <taxon>Pseudomonadati</taxon>
        <taxon>Verrucomicrobiota</taxon>
        <taxon>Verrucomicrobiia</taxon>
        <taxon>Verrucomicrobiales</taxon>
        <taxon>Verrucomicrobiaceae</taxon>
        <taxon>Haloferula</taxon>
    </lineage>
</organism>
<dbReference type="Pfam" id="PF13340">
    <property type="entry name" value="DUF4096"/>
    <property type="match status" value="1"/>
</dbReference>
<dbReference type="PANTHER" id="PTHR46637:SF1">
    <property type="entry name" value="BLL5188 PROTEIN"/>
    <property type="match status" value="1"/>
</dbReference>
<dbReference type="EMBL" id="AP024702">
    <property type="protein sequence ID" value="BCX48191.1"/>
    <property type="molecule type" value="Genomic_DNA"/>
</dbReference>
<evidence type="ECO:0000313" key="2">
    <source>
        <dbReference type="EMBL" id="BCX46490.1"/>
    </source>
</evidence>
<dbReference type="EMBL" id="AP024702">
    <property type="protein sequence ID" value="BCX47780.1"/>
    <property type="molecule type" value="Genomic_DNA"/>
</dbReference>
<name>A0ABM7RHI5_9BACT</name>
<evidence type="ECO:0000313" key="3">
    <source>
        <dbReference type="EMBL" id="BCX47780.1"/>
    </source>
</evidence>
<evidence type="ECO:0000313" key="6">
    <source>
        <dbReference type="EMBL" id="BCX48564.1"/>
    </source>
</evidence>
<dbReference type="PANTHER" id="PTHR46637">
    <property type="entry name" value="TIS1421-TRANSPOSASE PROTEIN A"/>
    <property type="match status" value="1"/>
</dbReference>
<accession>A0ABM7RHI5</accession>
<dbReference type="EMBL" id="AP024702">
    <property type="protein sequence ID" value="BCX48908.1"/>
    <property type="molecule type" value="Genomic_DNA"/>
</dbReference>
<dbReference type="EMBL" id="AP024702">
    <property type="protein sequence ID" value="BCX49000.1"/>
    <property type="molecule type" value="Genomic_DNA"/>
</dbReference>
<evidence type="ECO:0000313" key="9">
    <source>
        <dbReference type="Proteomes" id="UP001374893"/>
    </source>
</evidence>
<proteinExistence type="predicted"/>
<dbReference type="Proteomes" id="UP001374893">
    <property type="component" value="Chromosome"/>
</dbReference>
<dbReference type="NCBIfam" id="NF033580">
    <property type="entry name" value="transpos_IS5_3"/>
    <property type="match status" value="1"/>
</dbReference>
<keyword evidence="9" id="KW-1185">Reference proteome</keyword>
<evidence type="ECO:0000313" key="5">
    <source>
        <dbReference type="EMBL" id="BCX48191.1"/>
    </source>
</evidence>
<dbReference type="InterPro" id="IPR052909">
    <property type="entry name" value="Transposase_6_like"/>
</dbReference>
<evidence type="ECO:0000313" key="8">
    <source>
        <dbReference type="EMBL" id="BCX49000.1"/>
    </source>
</evidence>
<feature type="domain" description="Insertion element IS402-like" evidence="1">
    <location>
        <begin position="2"/>
        <end position="77"/>
    </location>
</feature>
<evidence type="ECO:0000313" key="4">
    <source>
        <dbReference type="EMBL" id="BCX48000.1"/>
    </source>
</evidence>
<dbReference type="InterPro" id="IPR025161">
    <property type="entry name" value="IS402-like_dom"/>
</dbReference>
<reference evidence="8 9" key="1">
    <citation type="submission" date="2021-06" db="EMBL/GenBank/DDBJ databases">
        <title>Complete genome of Haloferula helveola possessing various polysaccharide degrading enzymes.</title>
        <authorList>
            <person name="Takami H."/>
            <person name="Huang C."/>
            <person name="Hamasaki K."/>
        </authorList>
    </citation>
    <scope>NUCLEOTIDE SEQUENCE [LARGE SCALE GENOMIC DNA]</scope>
    <source>
        <strain evidence="8 9">CN-1</strain>
    </source>
</reference>